<proteinExistence type="predicted"/>
<evidence type="ECO:0000313" key="3">
    <source>
        <dbReference type="EMBL" id="EJK50862.1"/>
    </source>
</evidence>
<feature type="region of interest" description="Disordered" evidence="1">
    <location>
        <begin position="90"/>
        <end position="141"/>
    </location>
</feature>
<evidence type="ECO:0000256" key="1">
    <source>
        <dbReference type="SAM" id="MobiDB-lite"/>
    </source>
</evidence>
<dbReference type="Proteomes" id="UP000266841">
    <property type="component" value="Unassembled WGS sequence"/>
</dbReference>
<evidence type="ECO:0000256" key="2">
    <source>
        <dbReference type="SAM" id="SignalP"/>
    </source>
</evidence>
<name>K0RVX5_THAOC</name>
<protein>
    <submittedName>
        <fullName evidence="3">Uncharacterized protein</fullName>
    </submittedName>
</protein>
<keyword evidence="2" id="KW-0732">Signal</keyword>
<organism evidence="3 4">
    <name type="scientific">Thalassiosira oceanica</name>
    <name type="common">Marine diatom</name>
    <dbReference type="NCBI Taxonomy" id="159749"/>
    <lineage>
        <taxon>Eukaryota</taxon>
        <taxon>Sar</taxon>
        <taxon>Stramenopiles</taxon>
        <taxon>Ochrophyta</taxon>
        <taxon>Bacillariophyta</taxon>
        <taxon>Coscinodiscophyceae</taxon>
        <taxon>Thalassiosirophycidae</taxon>
        <taxon>Thalassiosirales</taxon>
        <taxon>Thalassiosiraceae</taxon>
        <taxon>Thalassiosira</taxon>
    </lineage>
</organism>
<gene>
    <name evidence="3" type="ORF">THAOC_30032</name>
</gene>
<sequence>MKVLLISLAALTYLGTARASVLRGARLSFEDQIDLEGKNRHDCIQKCKANPPPSCPNDDSSCQADCNKCCDGSSSQYDVANCIYNRELDDDYKNDDKWDDNWDDDKNKKKKKKNRSNKDKCEKAKKCSDCKDCKDGSNKKKKCKDKCSLEELKFWFPEDFINAMEEAA</sequence>
<feature type="chain" id="PRO_5003836558" evidence="2">
    <location>
        <begin position="20"/>
        <end position="168"/>
    </location>
</feature>
<feature type="signal peptide" evidence="2">
    <location>
        <begin position="1"/>
        <end position="19"/>
    </location>
</feature>
<dbReference type="AlphaFoldDB" id="K0RVX5"/>
<accession>K0RVX5</accession>
<keyword evidence="4" id="KW-1185">Reference proteome</keyword>
<feature type="compositionally biased region" description="Basic and acidic residues" evidence="1">
    <location>
        <begin position="116"/>
        <end position="138"/>
    </location>
</feature>
<comment type="caution">
    <text evidence="3">The sequence shown here is derived from an EMBL/GenBank/DDBJ whole genome shotgun (WGS) entry which is preliminary data.</text>
</comment>
<feature type="compositionally biased region" description="Basic and acidic residues" evidence="1">
    <location>
        <begin position="94"/>
        <end position="107"/>
    </location>
</feature>
<evidence type="ECO:0000313" key="4">
    <source>
        <dbReference type="Proteomes" id="UP000266841"/>
    </source>
</evidence>
<dbReference type="EMBL" id="AGNL01042804">
    <property type="protein sequence ID" value="EJK50862.1"/>
    <property type="molecule type" value="Genomic_DNA"/>
</dbReference>
<reference evidence="3 4" key="1">
    <citation type="journal article" date="2012" name="Genome Biol.">
        <title>Genome and low-iron response of an oceanic diatom adapted to chronic iron limitation.</title>
        <authorList>
            <person name="Lommer M."/>
            <person name="Specht M."/>
            <person name="Roy A.S."/>
            <person name="Kraemer L."/>
            <person name="Andreson R."/>
            <person name="Gutowska M.A."/>
            <person name="Wolf J."/>
            <person name="Bergner S.V."/>
            <person name="Schilhabel M.B."/>
            <person name="Klostermeier U.C."/>
            <person name="Beiko R.G."/>
            <person name="Rosenstiel P."/>
            <person name="Hippler M."/>
            <person name="Laroche J."/>
        </authorList>
    </citation>
    <scope>NUCLEOTIDE SEQUENCE [LARGE SCALE GENOMIC DNA]</scope>
    <source>
        <strain evidence="3 4">CCMP1005</strain>
    </source>
</reference>